<evidence type="ECO:0000313" key="1">
    <source>
        <dbReference type="EMBL" id="KKL77640.1"/>
    </source>
</evidence>
<organism evidence="1">
    <name type="scientific">marine sediment metagenome</name>
    <dbReference type="NCBI Taxonomy" id="412755"/>
    <lineage>
        <taxon>unclassified sequences</taxon>
        <taxon>metagenomes</taxon>
        <taxon>ecological metagenomes</taxon>
    </lineage>
</organism>
<proteinExistence type="predicted"/>
<dbReference type="SUPFAM" id="SSF102114">
    <property type="entry name" value="Radical SAM enzymes"/>
    <property type="match status" value="1"/>
</dbReference>
<accession>A0A0F9H7M2</accession>
<protein>
    <recommendedName>
        <fullName evidence="2">Elp3/MiaA/NifB-like radical SAM core domain-containing protein</fullName>
    </recommendedName>
</protein>
<reference evidence="1" key="1">
    <citation type="journal article" date="2015" name="Nature">
        <title>Complex archaea that bridge the gap between prokaryotes and eukaryotes.</title>
        <authorList>
            <person name="Spang A."/>
            <person name="Saw J.H."/>
            <person name="Jorgensen S.L."/>
            <person name="Zaremba-Niedzwiedzka K."/>
            <person name="Martijn J."/>
            <person name="Lind A.E."/>
            <person name="van Eijk R."/>
            <person name="Schleper C."/>
            <person name="Guy L."/>
            <person name="Ettema T.J."/>
        </authorList>
    </citation>
    <scope>NUCLEOTIDE SEQUENCE</scope>
</reference>
<gene>
    <name evidence="1" type="ORF">LCGC14_2032890</name>
</gene>
<dbReference type="AlphaFoldDB" id="A0A0F9H7M2"/>
<sequence length="277" mass="32033">MEERVIRVFPRRTSQTPTDELAFVGWPTLFVPDRIDRVEVSVAFTWDLPLAKRLAEAWACIASVTIGGPATGAPGSEFVPGRYLDYGNVITSRGCPHKCWFCRVWRVEGPGVKELPVHDGWNVQDDNLLACSRPHIEAVFKMLEKHRCRIHFSGGLEAGRLKDWHIDALVRLRPKQMFFAYDIVPERLEALYDAGRRLIAAWFTRKSRRLRAYVLIGYPDDTIPAATERLTDAMRAGFLPMAMMWRDERGTVFPEWRKFHRRWARVAINAEVYKTFK</sequence>
<dbReference type="EMBL" id="LAZR01023693">
    <property type="protein sequence ID" value="KKL77640.1"/>
    <property type="molecule type" value="Genomic_DNA"/>
</dbReference>
<comment type="caution">
    <text evidence="1">The sequence shown here is derived from an EMBL/GenBank/DDBJ whole genome shotgun (WGS) entry which is preliminary data.</text>
</comment>
<dbReference type="InterPro" id="IPR058240">
    <property type="entry name" value="rSAM_sf"/>
</dbReference>
<evidence type="ECO:0008006" key="2">
    <source>
        <dbReference type="Google" id="ProtNLM"/>
    </source>
</evidence>
<name>A0A0F9H7M2_9ZZZZ</name>